<feature type="signal peptide" evidence="1">
    <location>
        <begin position="1"/>
        <end position="18"/>
    </location>
</feature>
<evidence type="ECO:0008006" key="4">
    <source>
        <dbReference type="Google" id="ProtNLM"/>
    </source>
</evidence>
<comment type="caution">
    <text evidence="2">The sequence shown here is derived from an EMBL/GenBank/DDBJ whole genome shotgun (WGS) entry which is preliminary data.</text>
</comment>
<reference evidence="2" key="1">
    <citation type="submission" date="2022-06" db="EMBL/GenBank/DDBJ databases">
        <title>Aeoliella straminimaris, a novel planctomycete from sediments.</title>
        <authorList>
            <person name="Vitorino I.R."/>
            <person name="Lage O.M."/>
        </authorList>
    </citation>
    <scope>NUCLEOTIDE SEQUENCE</scope>
    <source>
        <strain evidence="2">ICT_H6.2</strain>
    </source>
</reference>
<evidence type="ECO:0000256" key="1">
    <source>
        <dbReference type="SAM" id="SignalP"/>
    </source>
</evidence>
<accession>A0A9X2FDL6</accession>
<dbReference type="AlphaFoldDB" id="A0A9X2FDL6"/>
<sequence>MLRSFLLTLCLGSTLVLPGCSGNQLSYAPVEGVVTVDGQPIAKAQVVLSCDDVTVDGAMPTSRGVTDDSGHFTLVSITPDKRVIDGAVVGDHRVSILTKLEDQNRRGQTVVVRQELLDDAYTNGEKLTLSVPSKGARDVRFELKSK</sequence>
<keyword evidence="3" id="KW-1185">Reference proteome</keyword>
<keyword evidence="1" id="KW-0732">Signal</keyword>
<proteinExistence type="predicted"/>
<dbReference type="RefSeq" id="WP_252855245.1">
    <property type="nucleotide sequence ID" value="NZ_JAMXLR010000089.1"/>
</dbReference>
<dbReference type="Proteomes" id="UP001155241">
    <property type="component" value="Unassembled WGS sequence"/>
</dbReference>
<gene>
    <name evidence="2" type="ORF">NG895_24810</name>
</gene>
<feature type="chain" id="PRO_5040740662" description="Carboxypeptidase regulatory-like domain-containing protein" evidence="1">
    <location>
        <begin position="19"/>
        <end position="146"/>
    </location>
</feature>
<evidence type="ECO:0000313" key="2">
    <source>
        <dbReference type="EMBL" id="MCO6047132.1"/>
    </source>
</evidence>
<organism evidence="2 3">
    <name type="scientific">Aeoliella straminimaris</name>
    <dbReference type="NCBI Taxonomy" id="2954799"/>
    <lineage>
        <taxon>Bacteria</taxon>
        <taxon>Pseudomonadati</taxon>
        <taxon>Planctomycetota</taxon>
        <taxon>Planctomycetia</taxon>
        <taxon>Pirellulales</taxon>
        <taxon>Lacipirellulaceae</taxon>
        <taxon>Aeoliella</taxon>
    </lineage>
</organism>
<dbReference type="EMBL" id="JAMXLR010000089">
    <property type="protein sequence ID" value="MCO6047132.1"/>
    <property type="molecule type" value="Genomic_DNA"/>
</dbReference>
<protein>
    <recommendedName>
        <fullName evidence="4">Carboxypeptidase regulatory-like domain-containing protein</fullName>
    </recommendedName>
</protein>
<name>A0A9X2FDL6_9BACT</name>
<evidence type="ECO:0000313" key="3">
    <source>
        <dbReference type="Proteomes" id="UP001155241"/>
    </source>
</evidence>